<reference evidence="5" key="1">
    <citation type="submission" date="2015-07" db="EMBL/GenBank/DDBJ databases">
        <title>Fjat-14205 dsm 2895.</title>
        <authorList>
            <person name="Liu B."/>
            <person name="Wang J."/>
            <person name="Zhu Y."/>
            <person name="Liu G."/>
            <person name="Chen Q."/>
            <person name="Chen Z."/>
            <person name="Lan J."/>
            <person name="Che J."/>
            <person name="Ge C."/>
            <person name="Shi H."/>
            <person name="Pan Z."/>
            <person name="Liu X."/>
        </authorList>
    </citation>
    <scope>NUCLEOTIDE SEQUENCE [LARGE SCALE GENOMIC DNA]</scope>
    <source>
        <strain evidence="5">DSM 25560</strain>
    </source>
</reference>
<dbReference type="Proteomes" id="UP000050668">
    <property type="component" value="Unassembled WGS sequence"/>
</dbReference>
<dbReference type="RefSeq" id="WP_053585127.1">
    <property type="nucleotide sequence ID" value="NZ_LGRV01000007.1"/>
</dbReference>
<dbReference type="PANTHER" id="PTHR32089:SF118">
    <property type="entry name" value="HEME-BASED AEROTACTIC TRANSDUCER HEMAT"/>
    <property type="match status" value="1"/>
</dbReference>
<evidence type="ECO:0000256" key="2">
    <source>
        <dbReference type="PROSITE-ProRule" id="PRU00284"/>
    </source>
</evidence>
<dbReference type="EMBL" id="LGRV01000007">
    <property type="protein sequence ID" value="KOS66433.1"/>
    <property type="molecule type" value="Genomic_DNA"/>
</dbReference>
<dbReference type="PANTHER" id="PTHR32089">
    <property type="entry name" value="METHYL-ACCEPTING CHEMOTAXIS PROTEIN MCPB"/>
    <property type="match status" value="1"/>
</dbReference>
<gene>
    <name evidence="4" type="ORF">AEA09_16945</name>
</gene>
<evidence type="ECO:0000313" key="5">
    <source>
        <dbReference type="Proteomes" id="UP000050668"/>
    </source>
</evidence>
<dbReference type="InterPro" id="IPR044398">
    <property type="entry name" value="Globin-sensor_dom"/>
</dbReference>
<dbReference type="CDD" id="cd01068">
    <property type="entry name" value="globin_sensor"/>
    <property type="match status" value="1"/>
</dbReference>
<protein>
    <submittedName>
        <fullName evidence="4">Chemotaxis protein</fullName>
    </submittedName>
</protein>
<dbReference type="InterPro" id="IPR009050">
    <property type="entry name" value="Globin-like_sf"/>
</dbReference>
<proteinExistence type="predicted"/>
<dbReference type="Gene3D" id="1.10.490.10">
    <property type="entry name" value="Globins"/>
    <property type="match status" value="1"/>
</dbReference>
<dbReference type="SUPFAM" id="SSF58104">
    <property type="entry name" value="Methyl-accepting chemotaxis protein (MCP) signaling domain"/>
    <property type="match status" value="1"/>
</dbReference>
<dbReference type="PROSITE" id="PS50111">
    <property type="entry name" value="CHEMOTAXIS_TRANSDUC_2"/>
    <property type="match status" value="1"/>
</dbReference>
<sequence>MFQFGGKPKKNTIITGKVTNTGIVIQDRERLQQLELVNLTEHDLQLIKSLKPYVEQSVVDVVQEFYKAVENVPTLREVIQKHSSSERLRQTLRHHIIEMFEGRIDEEFMEKRRRVGIMHVKINLYPKWYLAAFQNLEKSLRRVVYDLHLSSDEEEKMCDAISKICNFEQQIVLEEYDNYSERLMEQQRDTVKIHVKEVIGGISTQLEEQSHDTNEAVTELITSAKQVKSYLSDSINEAKIMQKVSSDGYTKMIMMNEQTGKINSKTVEMAEMVQVLDSSSSQINAVVVMVKSIAEQTNMLALNSAIEAARAGEHGKGFAVVADEVRRLANQTKDSVEQIAELIGKSNGITAQVVHAIQEIQDLVNNGIAQNAESLRAFDEISGSVDTSIVNFQNVGDKITELANVVELIGESSGELEKAATRLDTTIKSF</sequence>
<keyword evidence="1 2" id="KW-0807">Transducer</keyword>
<evidence type="ECO:0000259" key="3">
    <source>
        <dbReference type="PROSITE" id="PS50111"/>
    </source>
</evidence>
<dbReference type="Pfam" id="PF11563">
    <property type="entry name" value="Protoglobin"/>
    <property type="match status" value="1"/>
</dbReference>
<dbReference type="InterPro" id="IPR039379">
    <property type="entry name" value="Protoglobin_sensor_dom"/>
</dbReference>
<keyword evidence="5" id="KW-1185">Reference proteome</keyword>
<dbReference type="Pfam" id="PF00015">
    <property type="entry name" value="MCPsignal"/>
    <property type="match status" value="1"/>
</dbReference>
<comment type="caution">
    <text evidence="4">The sequence shown here is derived from an EMBL/GenBank/DDBJ whole genome shotgun (WGS) entry which is preliminary data.</text>
</comment>
<evidence type="ECO:0000256" key="1">
    <source>
        <dbReference type="ARBA" id="ARBA00023224"/>
    </source>
</evidence>
<evidence type="ECO:0000313" key="4">
    <source>
        <dbReference type="EMBL" id="KOS66433.1"/>
    </source>
</evidence>
<dbReference type="SMART" id="SM00283">
    <property type="entry name" value="MA"/>
    <property type="match status" value="1"/>
</dbReference>
<feature type="domain" description="Methyl-accepting transducer" evidence="3">
    <location>
        <begin position="211"/>
        <end position="417"/>
    </location>
</feature>
<name>A0ABR5JW89_9BACI</name>
<dbReference type="Gene3D" id="1.10.287.950">
    <property type="entry name" value="Methyl-accepting chemotaxis protein"/>
    <property type="match status" value="1"/>
</dbReference>
<dbReference type="SUPFAM" id="SSF46458">
    <property type="entry name" value="Globin-like"/>
    <property type="match status" value="1"/>
</dbReference>
<dbReference type="InterPro" id="IPR004089">
    <property type="entry name" value="MCPsignal_dom"/>
</dbReference>
<dbReference type="InterPro" id="IPR012292">
    <property type="entry name" value="Globin/Proto"/>
</dbReference>
<organism evidence="4 5">
    <name type="scientific">Lysinibacillus contaminans</name>
    <dbReference type="NCBI Taxonomy" id="1293441"/>
    <lineage>
        <taxon>Bacteria</taxon>
        <taxon>Bacillati</taxon>
        <taxon>Bacillota</taxon>
        <taxon>Bacilli</taxon>
        <taxon>Bacillales</taxon>
        <taxon>Bacillaceae</taxon>
        <taxon>Lysinibacillus</taxon>
    </lineage>
</organism>
<accession>A0ABR5JW89</accession>